<feature type="compositionally biased region" description="Basic residues" evidence="1">
    <location>
        <begin position="66"/>
        <end position="78"/>
    </location>
</feature>
<dbReference type="SUPFAM" id="SSF57850">
    <property type="entry name" value="RING/U-box"/>
    <property type="match status" value="1"/>
</dbReference>
<dbReference type="EnsemblMetazoa" id="PPA37619.1">
    <property type="protein sequence ID" value="PPA37619.1"/>
    <property type="gene ID" value="WBGene00275988"/>
</dbReference>
<dbReference type="Proteomes" id="UP000005239">
    <property type="component" value="Unassembled WGS sequence"/>
</dbReference>
<feature type="region of interest" description="Disordered" evidence="1">
    <location>
        <begin position="66"/>
        <end position="140"/>
    </location>
</feature>
<protein>
    <submittedName>
        <fullName evidence="2">Uncharacterized protein</fullName>
    </submittedName>
</protein>
<evidence type="ECO:0000313" key="3">
    <source>
        <dbReference type="Proteomes" id="UP000005239"/>
    </source>
</evidence>
<reference evidence="3" key="1">
    <citation type="journal article" date="2008" name="Nat. Genet.">
        <title>The Pristionchus pacificus genome provides a unique perspective on nematode lifestyle and parasitism.</title>
        <authorList>
            <person name="Dieterich C."/>
            <person name="Clifton S.W."/>
            <person name="Schuster L.N."/>
            <person name="Chinwalla A."/>
            <person name="Delehaunty K."/>
            <person name="Dinkelacker I."/>
            <person name="Fulton L."/>
            <person name="Fulton R."/>
            <person name="Godfrey J."/>
            <person name="Minx P."/>
            <person name="Mitreva M."/>
            <person name="Roeseler W."/>
            <person name="Tian H."/>
            <person name="Witte H."/>
            <person name="Yang S.P."/>
            <person name="Wilson R.K."/>
            <person name="Sommer R.J."/>
        </authorList>
    </citation>
    <scope>NUCLEOTIDE SEQUENCE [LARGE SCALE GENOMIC DNA]</scope>
    <source>
        <strain evidence="3">PS312</strain>
    </source>
</reference>
<sequence>MPKRLRVEDGGCSICLCENPHRRAVMFTCGHVTCSMCAEEMAVLLLLSLGASLSLCCGGVYKKKIQPARSSARSKKSNKSPGEATPTVPGTYDTLKTAIDGGSNSEVAGTGEGMHRPPSAEIVQSKKTAPGKVHLSKEKV</sequence>
<accession>A0A8R1YUM9</accession>
<reference evidence="2" key="2">
    <citation type="submission" date="2022-06" db="UniProtKB">
        <authorList>
            <consortium name="EnsemblMetazoa"/>
        </authorList>
    </citation>
    <scope>IDENTIFICATION</scope>
    <source>
        <strain evidence="2">PS312</strain>
    </source>
</reference>
<dbReference type="Gene3D" id="3.30.40.10">
    <property type="entry name" value="Zinc/RING finger domain, C3HC4 (zinc finger)"/>
    <property type="match status" value="1"/>
</dbReference>
<dbReference type="InterPro" id="IPR013083">
    <property type="entry name" value="Znf_RING/FYVE/PHD"/>
</dbReference>
<keyword evidence="3" id="KW-1185">Reference proteome</keyword>
<gene>
    <name evidence="2" type="primary">WBGene00275988</name>
</gene>
<accession>A0A2A6BA69</accession>
<organism evidence="2 3">
    <name type="scientific">Pristionchus pacificus</name>
    <name type="common">Parasitic nematode worm</name>
    <dbReference type="NCBI Taxonomy" id="54126"/>
    <lineage>
        <taxon>Eukaryota</taxon>
        <taxon>Metazoa</taxon>
        <taxon>Ecdysozoa</taxon>
        <taxon>Nematoda</taxon>
        <taxon>Chromadorea</taxon>
        <taxon>Rhabditida</taxon>
        <taxon>Rhabditina</taxon>
        <taxon>Diplogasteromorpha</taxon>
        <taxon>Diplogasteroidea</taxon>
        <taxon>Neodiplogasteridae</taxon>
        <taxon>Pristionchus</taxon>
    </lineage>
</organism>
<evidence type="ECO:0000313" key="2">
    <source>
        <dbReference type="EnsemblMetazoa" id="PPA37619.1"/>
    </source>
</evidence>
<evidence type="ECO:0000256" key="1">
    <source>
        <dbReference type="SAM" id="MobiDB-lite"/>
    </source>
</evidence>
<proteinExistence type="predicted"/>
<dbReference type="AlphaFoldDB" id="A0A2A6BA69"/>
<name>A0A2A6BA69_PRIPA</name>